<feature type="compositionally biased region" description="Polar residues" evidence="1">
    <location>
        <begin position="1"/>
        <end position="21"/>
    </location>
</feature>
<feature type="region of interest" description="Disordered" evidence="1">
    <location>
        <begin position="1"/>
        <end position="178"/>
    </location>
</feature>
<reference evidence="2" key="1">
    <citation type="journal article" date="2023" name="Mol. Phylogenet. Evol.">
        <title>Genome-scale phylogeny and comparative genomics of the fungal order Sordariales.</title>
        <authorList>
            <person name="Hensen N."/>
            <person name="Bonometti L."/>
            <person name="Westerberg I."/>
            <person name="Brannstrom I.O."/>
            <person name="Guillou S."/>
            <person name="Cros-Aarteil S."/>
            <person name="Calhoun S."/>
            <person name="Haridas S."/>
            <person name="Kuo A."/>
            <person name="Mondo S."/>
            <person name="Pangilinan J."/>
            <person name="Riley R."/>
            <person name="LaButti K."/>
            <person name="Andreopoulos B."/>
            <person name="Lipzen A."/>
            <person name="Chen C."/>
            <person name="Yan M."/>
            <person name="Daum C."/>
            <person name="Ng V."/>
            <person name="Clum A."/>
            <person name="Steindorff A."/>
            <person name="Ohm R.A."/>
            <person name="Martin F."/>
            <person name="Silar P."/>
            <person name="Natvig D.O."/>
            <person name="Lalanne C."/>
            <person name="Gautier V."/>
            <person name="Ament-Velasquez S.L."/>
            <person name="Kruys A."/>
            <person name="Hutchinson M.I."/>
            <person name="Powell A.J."/>
            <person name="Barry K."/>
            <person name="Miller A.N."/>
            <person name="Grigoriev I.V."/>
            <person name="Debuchy R."/>
            <person name="Gladieux P."/>
            <person name="Hiltunen Thoren M."/>
            <person name="Johannesson H."/>
        </authorList>
    </citation>
    <scope>NUCLEOTIDE SEQUENCE</scope>
    <source>
        <strain evidence="2">PSN324</strain>
    </source>
</reference>
<feature type="compositionally biased region" description="Basic and acidic residues" evidence="1">
    <location>
        <begin position="234"/>
        <end position="274"/>
    </location>
</feature>
<proteinExistence type="predicted"/>
<feature type="compositionally biased region" description="Basic and acidic residues" evidence="1">
    <location>
        <begin position="31"/>
        <end position="51"/>
    </location>
</feature>
<dbReference type="EMBL" id="MU865041">
    <property type="protein sequence ID" value="KAK4459266.1"/>
    <property type="molecule type" value="Genomic_DNA"/>
</dbReference>
<feature type="compositionally biased region" description="Low complexity" evidence="1">
    <location>
        <begin position="93"/>
        <end position="106"/>
    </location>
</feature>
<dbReference type="Proteomes" id="UP001321749">
    <property type="component" value="Unassembled WGS sequence"/>
</dbReference>
<dbReference type="AlphaFoldDB" id="A0AAV9HEJ1"/>
<organism evidence="2 3">
    <name type="scientific">Cladorrhinum samala</name>
    <dbReference type="NCBI Taxonomy" id="585594"/>
    <lineage>
        <taxon>Eukaryota</taxon>
        <taxon>Fungi</taxon>
        <taxon>Dikarya</taxon>
        <taxon>Ascomycota</taxon>
        <taxon>Pezizomycotina</taxon>
        <taxon>Sordariomycetes</taxon>
        <taxon>Sordariomycetidae</taxon>
        <taxon>Sordariales</taxon>
        <taxon>Podosporaceae</taxon>
        <taxon>Cladorrhinum</taxon>
    </lineage>
</organism>
<comment type="caution">
    <text evidence="2">The sequence shown here is derived from an EMBL/GenBank/DDBJ whole genome shotgun (WGS) entry which is preliminary data.</text>
</comment>
<sequence>MTMQPSTANLRENPPSQSIQPRASLDTRAAQLKEKLIRNREKSRAPKRETENSLSSHMQSTALHSPPAFPLEQPHQPSFIADDTNNVAALIASGTPSESSSPCSGAPGLGLSIPFTPTNKPQATDQSENSKETLRKPSGTVPVPSASSEEGKVRVAEDSCMPARERSSTNGKNNEEHKAVPYAKLEPVAMQAMQSLLDQVPDLKEWLELTEFHNVESRRRKLDRYRRAKRLAAEKRRIEEEEQKLFEEEERDSNVQRKKREYDDAWDEERREGPGRNFNASHRRFNGNIPRSPRDRRQNLNSRRGAGGYSGYSPRYEY</sequence>
<keyword evidence="3" id="KW-1185">Reference proteome</keyword>
<feature type="compositionally biased region" description="Polar residues" evidence="1">
    <location>
        <begin position="115"/>
        <end position="127"/>
    </location>
</feature>
<feature type="compositionally biased region" description="Polar residues" evidence="1">
    <location>
        <begin position="52"/>
        <end position="63"/>
    </location>
</feature>
<reference evidence="2" key="2">
    <citation type="submission" date="2023-06" db="EMBL/GenBank/DDBJ databases">
        <authorList>
            <consortium name="Lawrence Berkeley National Laboratory"/>
            <person name="Mondo S.J."/>
            <person name="Hensen N."/>
            <person name="Bonometti L."/>
            <person name="Westerberg I."/>
            <person name="Brannstrom I.O."/>
            <person name="Guillou S."/>
            <person name="Cros-Aarteil S."/>
            <person name="Calhoun S."/>
            <person name="Haridas S."/>
            <person name="Kuo A."/>
            <person name="Pangilinan J."/>
            <person name="Riley R."/>
            <person name="Labutti K."/>
            <person name="Andreopoulos B."/>
            <person name="Lipzen A."/>
            <person name="Chen C."/>
            <person name="Yanf M."/>
            <person name="Daum C."/>
            <person name="Ng V."/>
            <person name="Clum A."/>
            <person name="Steindorff A."/>
            <person name="Ohm R."/>
            <person name="Martin F."/>
            <person name="Silar P."/>
            <person name="Natvig D."/>
            <person name="Lalanne C."/>
            <person name="Gautier V."/>
            <person name="Ament-Velasquez S.L."/>
            <person name="Kruys A."/>
            <person name="Hutchinson M.I."/>
            <person name="Powell A.J."/>
            <person name="Barry K."/>
            <person name="Miller A.N."/>
            <person name="Grigoriev I.V."/>
            <person name="Debuchy R."/>
            <person name="Gladieux P."/>
            <person name="Thoren M.H."/>
            <person name="Johannesson H."/>
        </authorList>
    </citation>
    <scope>NUCLEOTIDE SEQUENCE</scope>
    <source>
        <strain evidence="2">PSN324</strain>
    </source>
</reference>
<evidence type="ECO:0008006" key="4">
    <source>
        <dbReference type="Google" id="ProtNLM"/>
    </source>
</evidence>
<gene>
    <name evidence="2" type="ORF">QBC42DRAFT_274749</name>
</gene>
<protein>
    <recommendedName>
        <fullName evidence="4">BZIP domain-containing protein</fullName>
    </recommendedName>
</protein>
<evidence type="ECO:0000256" key="1">
    <source>
        <dbReference type="SAM" id="MobiDB-lite"/>
    </source>
</evidence>
<feature type="region of interest" description="Disordered" evidence="1">
    <location>
        <begin position="234"/>
        <end position="318"/>
    </location>
</feature>
<feature type="compositionally biased region" description="Basic and acidic residues" evidence="1">
    <location>
        <begin position="149"/>
        <end position="178"/>
    </location>
</feature>
<accession>A0AAV9HEJ1</accession>
<evidence type="ECO:0000313" key="3">
    <source>
        <dbReference type="Proteomes" id="UP001321749"/>
    </source>
</evidence>
<name>A0AAV9HEJ1_9PEZI</name>
<evidence type="ECO:0000313" key="2">
    <source>
        <dbReference type="EMBL" id="KAK4459266.1"/>
    </source>
</evidence>